<dbReference type="AlphaFoldDB" id="A0AAE3JJJ3"/>
<evidence type="ECO:0000313" key="2">
    <source>
        <dbReference type="EMBL" id="MCD1655496.1"/>
    </source>
</evidence>
<feature type="region of interest" description="Disordered" evidence="1">
    <location>
        <begin position="111"/>
        <end position="130"/>
    </location>
</feature>
<dbReference type="RefSeq" id="WP_230756768.1">
    <property type="nucleotide sequence ID" value="NZ_JAINWA010000003.1"/>
</dbReference>
<evidence type="ECO:0000256" key="1">
    <source>
        <dbReference type="SAM" id="MobiDB-lite"/>
    </source>
</evidence>
<comment type="caution">
    <text evidence="2">The sequence shown here is derived from an EMBL/GenBank/DDBJ whole genome shotgun (WGS) entry which is preliminary data.</text>
</comment>
<evidence type="ECO:0000313" key="3">
    <source>
        <dbReference type="Proteomes" id="UP001198163"/>
    </source>
</evidence>
<feature type="compositionally biased region" description="Acidic residues" evidence="1">
    <location>
        <begin position="113"/>
        <end position="130"/>
    </location>
</feature>
<sequence>MQKIMRRWAKAHAVRYFSEFVRLSGNEELADKLLEIADGQWQKLNKLHPDIPSAIPIGAWEFMEKSLRNYFVLCIGASQPNASLTNEDDSICFQDDSFFTLLGDDWCRPPLYFEDDEDDDEDDDDDDVDE</sequence>
<gene>
    <name evidence="2" type="ORF">K7J14_12405</name>
</gene>
<protein>
    <submittedName>
        <fullName evidence="2">Uncharacterized protein</fullName>
    </submittedName>
</protein>
<dbReference type="EMBL" id="JAINWA010000003">
    <property type="protein sequence ID" value="MCD1655496.1"/>
    <property type="molecule type" value="Genomic_DNA"/>
</dbReference>
<dbReference type="Proteomes" id="UP001198163">
    <property type="component" value="Unassembled WGS sequence"/>
</dbReference>
<name>A0AAE3JJJ3_9SPIR</name>
<proteinExistence type="predicted"/>
<organism evidence="2 3">
    <name type="scientific">Teretinema zuelzerae</name>
    <dbReference type="NCBI Taxonomy" id="156"/>
    <lineage>
        <taxon>Bacteria</taxon>
        <taxon>Pseudomonadati</taxon>
        <taxon>Spirochaetota</taxon>
        <taxon>Spirochaetia</taxon>
        <taxon>Spirochaetales</taxon>
        <taxon>Treponemataceae</taxon>
        <taxon>Teretinema</taxon>
    </lineage>
</organism>
<keyword evidence="3" id="KW-1185">Reference proteome</keyword>
<accession>A0AAE3JJJ3</accession>
<reference evidence="2" key="1">
    <citation type="submission" date="2021-08" db="EMBL/GenBank/DDBJ databases">
        <title>Comparative analyses of Brucepasteria parasyntrophica and Teretinema zuelzerae.</title>
        <authorList>
            <person name="Song Y."/>
            <person name="Brune A."/>
        </authorList>
    </citation>
    <scope>NUCLEOTIDE SEQUENCE</scope>
    <source>
        <strain evidence="2">DSM 1903</strain>
    </source>
</reference>